<comment type="caution">
    <text evidence="11">The sequence shown here is derived from an EMBL/GenBank/DDBJ whole genome shotgun (WGS) entry which is preliminary data.</text>
</comment>
<evidence type="ECO:0000256" key="1">
    <source>
        <dbReference type="ARBA" id="ARBA00004117"/>
    </source>
</evidence>
<name>A0A7Y9RX52_9ACTN</name>
<evidence type="ECO:0000256" key="3">
    <source>
        <dbReference type="ARBA" id="ARBA00011049"/>
    </source>
</evidence>
<dbReference type="InterPro" id="IPR028976">
    <property type="entry name" value="CheC-like_sf"/>
</dbReference>
<dbReference type="Gene3D" id="2.30.330.10">
    <property type="entry name" value="SpoA-like"/>
    <property type="match status" value="1"/>
</dbReference>
<keyword evidence="7" id="KW-0283">Flagellar rotation</keyword>
<dbReference type="Proteomes" id="UP000544110">
    <property type="component" value="Unassembled WGS sequence"/>
</dbReference>
<gene>
    <name evidence="11" type="ORF">BJ989_003350</name>
</gene>
<reference evidence="11 12" key="1">
    <citation type="submission" date="2020-07" db="EMBL/GenBank/DDBJ databases">
        <title>Sequencing the genomes of 1000 actinobacteria strains.</title>
        <authorList>
            <person name="Klenk H.-P."/>
        </authorList>
    </citation>
    <scope>NUCLEOTIDE SEQUENCE [LARGE SCALE GENOMIC DNA]</scope>
    <source>
        <strain evidence="11 12">DSM 24552</strain>
    </source>
</reference>
<sequence length="314" mass="33295">MTTMATPAAVPARADASRRTGAPVGYDFRRPIQLSREHSRILQLSFDGFARQATQVFTSALRTVCSVSMASIDQLTYSEYVDSLDATTYMTLCTVDPMPGRGVLEVPLPAVMSCVDHMLGGPGSDTQPLRPLTEIETGVISGVIARLFSEMRYSLAGLVPIEPEIVGTEYSPQFAQAAGAADVMVVVSLELRIGQRAHRLTVCLPFSGLHPHLTAAAAPAPVSERERAQRDRAAALLRERFTTVPVDVTVRLRPTPVAPEVLAALVPGGVVRLGHPASAPLDVVVDGTTFAHASAGARGPRLAALIVGEPEETA</sequence>
<dbReference type="Pfam" id="PF01052">
    <property type="entry name" value="FliMN_C"/>
    <property type="match status" value="1"/>
</dbReference>
<evidence type="ECO:0000256" key="4">
    <source>
        <dbReference type="ARBA" id="ARBA00021898"/>
    </source>
</evidence>
<dbReference type="Gene3D" id="3.40.1550.10">
    <property type="entry name" value="CheC-like"/>
    <property type="match status" value="1"/>
</dbReference>
<feature type="domain" description="Flagellar motor switch protein FliN-like C-terminal" evidence="10">
    <location>
        <begin position="241"/>
        <end position="307"/>
    </location>
</feature>
<keyword evidence="11" id="KW-0282">Flagellum</keyword>
<evidence type="ECO:0000256" key="8">
    <source>
        <dbReference type="ARBA" id="ARBA00023136"/>
    </source>
</evidence>
<keyword evidence="11" id="KW-0969">Cilium</keyword>
<dbReference type="PANTHER" id="PTHR30034">
    <property type="entry name" value="FLAGELLAR MOTOR SWITCH PROTEIN FLIM"/>
    <property type="match status" value="1"/>
</dbReference>
<accession>A0A7Y9RX52</accession>
<organism evidence="11 12">
    <name type="scientific">Nocardioides perillae</name>
    <dbReference type="NCBI Taxonomy" id="1119534"/>
    <lineage>
        <taxon>Bacteria</taxon>
        <taxon>Bacillati</taxon>
        <taxon>Actinomycetota</taxon>
        <taxon>Actinomycetes</taxon>
        <taxon>Propionibacteriales</taxon>
        <taxon>Nocardioidaceae</taxon>
        <taxon>Nocardioides</taxon>
    </lineage>
</organism>
<dbReference type="InterPro" id="IPR001689">
    <property type="entry name" value="Flag_FliM"/>
</dbReference>
<proteinExistence type="inferred from homology"/>
<dbReference type="InterPro" id="IPR036429">
    <property type="entry name" value="SpoA-like_sf"/>
</dbReference>
<evidence type="ECO:0000256" key="5">
    <source>
        <dbReference type="ARBA" id="ARBA00022475"/>
    </source>
</evidence>
<dbReference type="Pfam" id="PF02154">
    <property type="entry name" value="FliM"/>
    <property type="match status" value="1"/>
</dbReference>
<dbReference type="GO" id="GO:0009425">
    <property type="term" value="C:bacterial-type flagellum basal body"/>
    <property type="evidence" value="ECO:0007669"/>
    <property type="project" value="UniProtKB-SubCell"/>
</dbReference>
<dbReference type="GO" id="GO:0050918">
    <property type="term" value="P:positive chemotaxis"/>
    <property type="evidence" value="ECO:0007669"/>
    <property type="project" value="TreeGrafter"/>
</dbReference>
<comment type="similarity">
    <text evidence="3">Belongs to the FliM family.</text>
</comment>
<dbReference type="SUPFAM" id="SSF103039">
    <property type="entry name" value="CheC-like"/>
    <property type="match status" value="1"/>
</dbReference>
<dbReference type="GO" id="GO:0003774">
    <property type="term" value="F:cytoskeletal motor activity"/>
    <property type="evidence" value="ECO:0007669"/>
    <property type="project" value="InterPro"/>
</dbReference>
<evidence type="ECO:0000256" key="2">
    <source>
        <dbReference type="ARBA" id="ARBA00004202"/>
    </source>
</evidence>
<keyword evidence="9" id="KW-0975">Bacterial flagellum</keyword>
<dbReference type="EMBL" id="JACCAC010000001">
    <property type="protein sequence ID" value="NYG57046.1"/>
    <property type="molecule type" value="Genomic_DNA"/>
</dbReference>
<protein>
    <recommendedName>
        <fullName evidence="4">Flagellar motor switch protein FliM</fullName>
    </recommendedName>
</protein>
<keyword evidence="8" id="KW-0472">Membrane</keyword>
<keyword evidence="5" id="KW-1003">Cell membrane</keyword>
<dbReference type="PRINTS" id="PR00955">
    <property type="entry name" value="FLGMOTORFLIM"/>
</dbReference>
<dbReference type="PIRSF" id="PIRSF002888">
    <property type="entry name" value="FliM"/>
    <property type="match status" value="1"/>
</dbReference>
<keyword evidence="12" id="KW-1185">Reference proteome</keyword>
<keyword evidence="6" id="KW-0145">Chemotaxis</keyword>
<evidence type="ECO:0000256" key="6">
    <source>
        <dbReference type="ARBA" id="ARBA00022500"/>
    </source>
</evidence>
<dbReference type="PANTHER" id="PTHR30034:SF6">
    <property type="entry name" value="YOP PROTEINS TRANSLOCATION PROTEIN Q"/>
    <property type="match status" value="1"/>
</dbReference>
<dbReference type="SUPFAM" id="SSF101801">
    <property type="entry name" value="Surface presentation of antigens (SPOA)"/>
    <property type="match status" value="1"/>
</dbReference>
<dbReference type="AlphaFoldDB" id="A0A7Y9RX52"/>
<evidence type="ECO:0000259" key="10">
    <source>
        <dbReference type="Pfam" id="PF01052"/>
    </source>
</evidence>
<dbReference type="GO" id="GO:0071978">
    <property type="term" value="P:bacterial-type flagellum-dependent swarming motility"/>
    <property type="evidence" value="ECO:0007669"/>
    <property type="project" value="TreeGrafter"/>
</dbReference>
<dbReference type="InterPro" id="IPR001543">
    <property type="entry name" value="FliN-like_C"/>
</dbReference>
<dbReference type="CDD" id="cd17908">
    <property type="entry name" value="FliM"/>
    <property type="match status" value="1"/>
</dbReference>
<keyword evidence="11" id="KW-0966">Cell projection</keyword>
<evidence type="ECO:0000313" key="12">
    <source>
        <dbReference type="Proteomes" id="UP000544110"/>
    </source>
</evidence>
<dbReference type="GO" id="GO:0005886">
    <property type="term" value="C:plasma membrane"/>
    <property type="evidence" value="ECO:0007669"/>
    <property type="project" value="UniProtKB-SubCell"/>
</dbReference>
<evidence type="ECO:0000256" key="9">
    <source>
        <dbReference type="ARBA" id="ARBA00023143"/>
    </source>
</evidence>
<evidence type="ECO:0000256" key="7">
    <source>
        <dbReference type="ARBA" id="ARBA00022779"/>
    </source>
</evidence>
<comment type="subcellular location">
    <subcellularLocation>
        <location evidence="1">Bacterial flagellum basal body</location>
    </subcellularLocation>
    <subcellularLocation>
        <location evidence="2">Cell membrane</location>
        <topology evidence="2">Peripheral membrane protein</topology>
    </subcellularLocation>
</comment>
<evidence type="ECO:0000313" key="11">
    <source>
        <dbReference type="EMBL" id="NYG57046.1"/>
    </source>
</evidence>